<reference evidence="2" key="2">
    <citation type="submission" date="2018-03" db="EMBL/GenBank/DDBJ databases">
        <title>The Triticum urartu genome reveals the dynamic nature of wheat genome evolution.</title>
        <authorList>
            <person name="Ling H."/>
            <person name="Ma B."/>
            <person name="Shi X."/>
            <person name="Liu H."/>
            <person name="Dong L."/>
            <person name="Sun H."/>
            <person name="Cao Y."/>
            <person name="Gao Q."/>
            <person name="Zheng S."/>
            <person name="Li Y."/>
            <person name="Yu Y."/>
            <person name="Du H."/>
            <person name="Qi M."/>
            <person name="Li Y."/>
            <person name="Yu H."/>
            <person name="Cui Y."/>
            <person name="Wang N."/>
            <person name="Chen C."/>
            <person name="Wu H."/>
            <person name="Zhao Y."/>
            <person name="Zhang J."/>
            <person name="Li Y."/>
            <person name="Zhou W."/>
            <person name="Zhang B."/>
            <person name="Hu W."/>
            <person name="Eijk M."/>
            <person name="Tang J."/>
            <person name="Witsenboer H."/>
            <person name="Zhao S."/>
            <person name="Li Z."/>
            <person name="Zhang A."/>
            <person name="Wang D."/>
            <person name="Liang C."/>
        </authorList>
    </citation>
    <scope>NUCLEOTIDE SEQUENCE [LARGE SCALE GENOMIC DNA]</scope>
    <source>
        <strain evidence="2">cv. G1812</strain>
    </source>
</reference>
<dbReference type="AlphaFoldDB" id="A0A8R7U6Q1"/>
<proteinExistence type="predicted"/>
<reference evidence="3" key="1">
    <citation type="journal article" date="2013" name="Nature">
        <title>Draft genome of the wheat A-genome progenitor Triticum urartu.</title>
        <authorList>
            <person name="Ling H.Q."/>
            <person name="Zhao S."/>
            <person name="Liu D."/>
            <person name="Wang J."/>
            <person name="Sun H."/>
            <person name="Zhang C."/>
            <person name="Fan H."/>
            <person name="Li D."/>
            <person name="Dong L."/>
            <person name="Tao Y."/>
            <person name="Gao C."/>
            <person name="Wu H."/>
            <person name="Li Y."/>
            <person name="Cui Y."/>
            <person name="Guo X."/>
            <person name="Zheng S."/>
            <person name="Wang B."/>
            <person name="Yu K."/>
            <person name="Liang Q."/>
            <person name="Yang W."/>
            <person name="Lou X."/>
            <person name="Chen J."/>
            <person name="Feng M."/>
            <person name="Jian J."/>
            <person name="Zhang X."/>
            <person name="Luo G."/>
            <person name="Jiang Y."/>
            <person name="Liu J."/>
            <person name="Wang Z."/>
            <person name="Sha Y."/>
            <person name="Zhang B."/>
            <person name="Wu H."/>
            <person name="Tang D."/>
            <person name="Shen Q."/>
            <person name="Xue P."/>
            <person name="Zou S."/>
            <person name="Wang X."/>
            <person name="Liu X."/>
            <person name="Wang F."/>
            <person name="Yang Y."/>
            <person name="An X."/>
            <person name="Dong Z."/>
            <person name="Zhang K."/>
            <person name="Zhang X."/>
            <person name="Luo M.C."/>
            <person name="Dvorak J."/>
            <person name="Tong Y."/>
            <person name="Wang J."/>
            <person name="Yang H."/>
            <person name="Li Z."/>
            <person name="Wang D."/>
            <person name="Zhang A."/>
            <person name="Wang J."/>
        </authorList>
    </citation>
    <scope>NUCLEOTIDE SEQUENCE</scope>
    <source>
        <strain evidence="3">cv. G1812</strain>
    </source>
</reference>
<dbReference type="EnsemblPlants" id="TuG1812G0400002133.01.T01">
    <property type="protein sequence ID" value="TuG1812G0400002133.01.T01"/>
    <property type="gene ID" value="TuG1812G0400002133.01"/>
</dbReference>
<keyword evidence="3" id="KW-1185">Reference proteome</keyword>
<feature type="region of interest" description="Disordered" evidence="1">
    <location>
        <begin position="1"/>
        <end position="55"/>
    </location>
</feature>
<dbReference type="Gramene" id="TuG1812G0400002133.01.T01">
    <property type="protein sequence ID" value="TuG1812G0400002133.01.T01"/>
    <property type="gene ID" value="TuG1812G0400002133.01"/>
</dbReference>
<dbReference type="Gramene" id="TuG1812G0400002136.01.T02">
    <property type="protein sequence ID" value="TuG1812G0400002136.01.T02"/>
    <property type="gene ID" value="TuG1812G0400002136.01"/>
</dbReference>
<protein>
    <submittedName>
        <fullName evidence="2">Uncharacterized protein</fullName>
    </submittedName>
</protein>
<dbReference type="Proteomes" id="UP000015106">
    <property type="component" value="Chromosome 4"/>
</dbReference>
<dbReference type="EnsemblPlants" id="TuG1812G0400002133.01.T02">
    <property type="protein sequence ID" value="TuG1812G0400002133.01.T02"/>
    <property type="gene ID" value="TuG1812G0400002133.01"/>
</dbReference>
<dbReference type="EnsemblPlants" id="TuG1812G0400002136.01.T02">
    <property type="protein sequence ID" value="TuG1812G0400002136.01.T02"/>
    <property type="gene ID" value="TuG1812G0400002136.01"/>
</dbReference>
<organism evidence="2 3">
    <name type="scientific">Triticum urartu</name>
    <name type="common">Red wild einkorn</name>
    <name type="synonym">Crithodium urartu</name>
    <dbReference type="NCBI Taxonomy" id="4572"/>
    <lineage>
        <taxon>Eukaryota</taxon>
        <taxon>Viridiplantae</taxon>
        <taxon>Streptophyta</taxon>
        <taxon>Embryophyta</taxon>
        <taxon>Tracheophyta</taxon>
        <taxon>Spermatophyta</taxon>
        <taxon>Magnoliopsida</taxon>
        <taxon>Liliopsida</taxon>
        <taxon>Poales</taxon>
        <taxon>Poaceae</taxon>
        <taxon>BOP clade</taxon>
        <taxon>Pooideae</taxon>
        <taxon>Triticodae</taxon>
        <taxon>Triticeae</taxon>
        <taxon>Triticinae</taxon>
        <taxon>Triticum</taxon>
    </lineage>
</organism>
<feature type="compositionally biased region" description="Basic residues" evidence="1">
    <location>
        <begin position="17"/>
        <end position="43"/>
    </location>
</feature>
<evidence type="ECO:0000313" key="2">
    <source>
        <dbReference type="EnsemblPlants" id="TuG1812G0400002133.01.T02"/>
    </source>
</evidence>
<feature type="compositionally biased region" description="Pro residues" evidence="1">
    <location>
        <begin position="1"/>
        <end position="15"/>
    </location>
</feature>
<name>A0A8R7U6Q1_TRIUA</name>
<dbReference type="Gramene" id="TuG1812G0400002136.01.T03">
    <property type="protein sequence ID" value="TuG1812G0400002136.01.T03"/>
    <property type="gene ID" value="TuG1812G0400002136.01"/>
</dbReference>
<reference evidence="2" key="3">
    <citation type="submission" date="2022-06" db="UniProtKB">
        <authorList>
            <consortium name="EnsemblPlants"/>
        </authorList>
    </citation>
    <scope>IDENTIFICATION</scope>
</reference>
<dbReference type="Gramene" id="TuG1812G0400002133.01.T02">
    <property type="protein sequence ID" value="TuG1812G0400002133.01.T02"/>
    <property type="gene ID" value="TuG1812G0400002133.01"/>
</dbReference>
<accession>A0A8R7U6Q1</accession>
<dbReference type="EnsemblPlants" id="TuG1812G0400002136.01.T03">
    <property type="protein sequence ID" value="TuG1812G0400002136.01.T03"/>
    <property type="gene ID" value="TuG1812G0400002136.01"/>
</dbReference>
<evidence type="ECO:0000256" key="1">
    <source>
        <dbReference type="SAM" id="MobiDB-lite"/>
    </source>
</evidence>
<sequence>MGEIPPPTRPAPPLLRPRCRAARRRVGARPPRPRARPRARRRLPSPPAPTPQSARVMEGHQTVVGACAAAPHRARACGTSDGQHSRRRRLHNVTMVIVQLCCLQLQRPSPLRFMAYLTRSTANRAQDFCKDQCTS</sequence>
<evidence type="ECO:0000313" key="3">
    <source>
        <dbReference type="Proteomes" id="UP000015106"/>
    </source>
</evidence>